<keyword evidence="2" id="KW-1185">Reference proteome</keyword>
<organism evidence="1 2">
    <name type="scientific">Pisolithus microcarpus 441</name>
    <dbReference type="NCBI Taxonomy" id="765257"/>
    <lineage>
        <taxon>Eukaryota</taxon>
        <taxon>Fungi</taxon>
        <taxon>Dikarya</taxon>
        <taxon>Basidiomycota</taxon>
        <taxon>Agaricomycotina</taxon>
        <taxon>Agaricomycetes</taxon>
        <taxon>Agaricomycetidae</taxon>
        <taxon>Boletales</taxon>
        <taxon>Sclerodermatineae</taxon>
        <taxon>Pisolithaceae</taxon>
        <taxon>Pisolithus</taxon>
    </lineage>
</organism>
<gene>
    <name evidence="1" type="ORF">PISMIDRAFT_527171</name>
</gene>
<evidence type="ECO:0000313" key="2">
    <source>
        <dbReference type="Proteomes" id="UP000054018"/>
    </source>
</evidence>
<dbReference type="AlphaFoldDB" id="A0A0C9Z7J3"/>
<sequence>MWVGKCKCNDRRAKVITSHLNPTSTDNEAYCGIWRNGLHMIPNALYNLENVLRVKSCLLFCLTMTHGEKNPTRGTRESNMPRLPLRLYFLFTRSNPHLILIEERNALQSTDGSTPSSISTGTARASRKPTWRPCTLLATPEVTGPRYHDSACILVYANFCF</sequence>
<dbReference type="EMBL" id="KN833744">
    <property type="protein sequence ID" value="KIK21959.1"/>
    <property type="molecule type" value="Genomic_DNA"/>
</dbReference>
<dbReference type="Proteomes" id="UP000054018">
    <property type="component" value="Unassembled WGS sequence"/>
</dbReference>
<dbReference type="HOGENOM" id="CLU_1644393_0_0_1"/>
<reference evidence="1 2" key="1">
    <citation type="submission" date="2014-04" db="EMBL/GenBank/DDBJ databases">
        <authorList>
            <consortium name="DOE Joint Genome Institute"/>
            <person name="Kuo A."/>
            <person name="Kohler A."/>
            <person name="Costa M.D."/>
            <person name="Nagy L.G."/>
            <person name="Floudas D."/>
            <person name="Copeland A."/>
            <person name="Barry K.W."/>
            <person name="Cichocki N."/>
            <person name="Veneault-Fourrey C."/>
            <person name="LaButti K."/>
            <person name="Lindquist E.A."/>
            <person name="Lipzen A."/>
            <person name="Lundell T."/>
            <person name="Morin E."/>
            <person name="Murat C."/>
            <person name="Sun H."/>
            <person name="Tunlid A."/>
            <person name="Henrissat B."/>
            <person name="Grigoriev I.V."/>
            <person name="Hibbett D.S."/>
            <person name="Martin F."/>
            <person name="Nordberg H.P."/>
            <person name="Cantor M.N."/>
            <person name="Hua S.X."/>
        </authorList>
    </citation>
    <scope>NUCLEOTIDE SEQUENCE [LARGE SCALE GENOMIC DNA]</scope>
    <source>
        <strain evidence="1 2">441</strain>
    </source>
</reference>
<protein>
    <submittedName>
        <fullName evidence="1">Uncharacterized protein</fullName>
    </submittedName>
</protein>
<accession>A0A0C9Z7J3</accession>
<proteinExistence type="predicted"/>
<reference evidence="2" key="2">
    <citation type="submission" date="2015-01" db="EMBL/GenBank/DDBJ databases">
        <title>Evolutionary Origins and Diversification of the Mycorrhizal Mutualists.</title>
        <authorList>
            <consortium name="DOE Joint Genome Institute"/>
            <consortium name="Mycorrhizal Genomics Consortium"/>
            <person name="Kohler A."/>
            <person name="Kuo A."/>
            <person name="Nagy L.G."/>
            <person name="Floudas D."/>
            <person name="Copeland A."/>
            <person name="Barry K.W."/>
            <person name="Cichocki N."/>
            <person name="Veneault-Fourrey C."/>
            <person name="LaButti K."/>
            <person name="Lindquist E.A."/>
            <person name="Lipzen A."/>
            <person name="Lundell T."/>
            <person name="Morin E."/>
            <person name="Murat C."/>
            <person name="Riley R."/>
            <person name="Ohm R."/>
            <person name="Sun H."/>
            <person name="Tunlid A."/>
            <person name="Henrissat B."/>
            <person name="Grigoriev I.V."/>
            <person name="Hibbett D.S."/>
            <person name="Martin F."/>
        </authorList>
    </citation>
    <scope>NUCLEOTIDE SEQUENCE [LARGE SCALE GENOMIC DNA]</scope>
    <source>
        <strain evidence="2">441</strain>
    </source>
</reference>
<name>A0A0C9Z7J3_9AGAM</name>
<evidence type="ECO:0000313" key="1">
    <source>
        <dbReference type="EMBL" id="KIK21959.1"/>
    </source>
</evidence>